<dbReference type="EMBL" id="CP020772">
    <property type="protein sequence ID" value="ARI77973.1"/>
    <property type="molecule type" value="Genomic_DNA"/>
</dbReference>
<dbReference type="Proteomes" id="UP000192527">
    <property type="component" value="Chromosome"/>
</dbReference>
<dbReference type="OrthoDB" id="118413at2"/>
<dbReference type="Gene3D" id="3.30.530.20">
    <property type="match status" value="1"/>
</dbReference>
<dbReference type="Pfam" id="PF08327">
    <property type="entry name" value="AHSA1"/>
    <property type="match status" value="1"/>
</dbReference>
<protein>
    <recommendedName>
        <fullName evidence="2">Activator of Hsp90 ATPase homologue 1/2-like C-terminal domain-containing protein</fullName>
    </recommendedName>
</protein>
<dbReference type="KEGG" id="hmn:HM131_14440"/>
<name>A0A1W5ZXH9_9BACI</name>
<keyword evidence="4" id="KW-1185">Reference proteome</keyword>
<reference evidence="3 4" key="1">
    <citation type="submission" date="2017-04" db="EMBL/GenBank/DDBJ databases">
        <title>The whole genome sequencing and assembly of Halobacillus mangrovi strain.</title>
        <authorList>
            <person name="Lee S.-J."/>
            <person name="Park M.-K."/>
            <person name="Kim J.-Y."/>
            <person name="Lee Y.-J."/>
            <person name="Yi H."/>
            <person name="Bahn Y.-S."/>
            <person name="Kim J.F."/>
            <person name="Lee D.-W."/>
        </authorList>
    </citation>
    <scope>NUCLEOTIDE SEQUENCE [LARGE SCALE GENOMIC DNA]</scope>
    <source>
        <strain evidence="3 4">KTB 131</strain>
    </source>
</reference>
<proteinExistence type="inferred from homology"/>
<feature type="domain" description="Activator of Hsp90 ATPase homologue 1/2-like C-terminal" evidence="2">
    <location>
        <begin position="16"/>
        <end position="164"/>
    </location>
</feature>
<evidence type="ECO:0000313" key="4">
    <source>
        <dbReference type="Proteomes" id="UP000192527"/>
    </source>
</evidence>
<dbReference type="InterPro" id="IPR023393">
    <property type="entry name" value="START-like_dom_sf"/>
</dbReference>
<sequence length="170" mass="20309">MSDHPKKFTMTRTFHAPRDILYEAWTESEHLHHWWAPREDAVEVKEQDLTRKGGDYQYKESDNQGRPVWGKFNYRELEGPEKLTYVHSYLNEKGKLTRGPYHDYWPMEVVNTVTFSEEDGVTTVHFKGEPIYVTEEEREAFEQSQDQLKQGFNGAFDQLEEYIESIKRRK</sequence>
<dbReference type="CDD" id="cd07814">
    <property type="entry name" value="SRPBCC_CalC_Aha1-like"/>
    <property type="match status" value="1"/>
</dbReference>
<evidence type="ECO:0000313" key="3">
    <source>
        <dbReference type="EMBL" id="ARI77973.1"/>
    </source>
</evidence>
<dbReference type="SUPFAM" id="SSF55961">
    <property type="entry name" value="Bet v1-like"/>
    <property type="match status" value="1"/>
</dbReference>
<dbReference type="AlphaFoldDB" id="A0A1W5ZXH9"/>
<evidence type="ECO:0000256" key="1">
    <source>
        <dbReference type="ARBA" id="ARBA00006817"/>
    </source>
</evidence>
<accession>A0A1W5ZXH9</accession>
<gene>
    <name evidence="3" type="ORF">HM131_14440</name>
</gene>
<dbReference type="InterPro" id="IPR013538">
    <property type="entry name" value="ASHA1/2-like_C"/>
</dbReference>
<organism evidence="3 4">
    <name type="scientific">Halobacillus mangrovi</name>
    <dbReference type="NCBI Taxonomy" id="402384"/>
    <lineage>
        <taxon>Bacteria</taxon>
        <taxon>Bacillati</taxon>
        <taxon>Bacillota</taxon>
        <taxon>Bacilli</taxon>
        <taxon>Bacillales</taxon>
        <taxon>Bacillaceae</taxon>
        <taxon>Halobacillus</taxon>
    </lineage>
</organism>
<comment type="similarity">
    <text evidence="1">Belongs to the AHA1 family.</text>
</comment>
<dbReference type="STRING" id="402384.HM131_14440"/>
<evidence type="ECO:0000259" key="2">
    <source>
        <dbReference type="Pfam" id="PF08327"/>
    </source>
</evidence>
<dbReference type="RefSeq" id="WP_085030434.1">
    <property type="nucleotide sequence ID" value="NZ_CP020772.1"/>
</dbReference>